<gene>
    <name evidence="2" type="ORF">HLB00_09545</name>
</gene>
<sequence>YGMVPNLRDNHYATLRTILHAIEFIDKEQRNFIQDRKEWCNKYGMRDESDAIQTFNDFLTILTYHLKKQDSEDMNRISDAVINEPLRKELDITTKGRVLTGDKGLDELKETIDRIKNKSSTYDIEKQILPNASYEPVFATSVVSHGIDLEELNFMVFQGIPYTTSEYIQALSRVGRSREGIVMVWLYPNRVRDGSFFKNFKRYHEALDHEVRPIPVKRNSILGIKQTVNSLFCAGIIQFLSNKHGKPLIHKKDIIELDANDKEELVQFIKSVYGKHININIEKEVEIRINQIRESAEGENTFFRDVLSKSGEYYYRNQNGMRGIQGAMVLRPYFNTRNLLNKINGGN</sequence>
<dbReference type="AlphaFoldDB" id="A0A7K4FPV8"/>
<accession>A0A7K4FPV8</accession>
<comment type="caution">
    <text evidence="2">The sequence shown here is derived from an EMBL/GenBank/DDBJ whole genome shotgun (WGS) entry which is preliminary data.</text>
</comment>
<dbReference type="RefSeq" id="WP_171482104.1">
    <property type="nucleotide sequence ID" value="NZ_JABGBP010000422.1"/>
</dbReference>
<protein>
    <recommendedName>
        <fullName evidence="1">Helicase C-terminal domain-containing protein</fullName>
    </recommendedName>
</protein>
<feature type="domain" description="Helicase C-terminal" evidence="1">
    <location>
        <begin position="51"/>
        <end position="222"/>
    </location>
</feature>
<dbReference type="CDD" id="cd18785">
    <property type="entry name" value="SF2_C"/>
    <property type="match status" value="1"/>
</dbReference>
<dbReference type="Pfam" id="PF00271">
    <property type="entry name" value="Helicase_C"/>
    <property type="match status" value="1"/>
</dbReference>
<organism evidence="2 3">
    <name type="scientific">Ferroplasma acidiphilum</name>
    <dbReference type="NCBI Taxonomy" id="74969"/>
    <lineage>
        <taxon>Archaea</taxon>
        <taxon>Methanobacteriati</taxon>
        <taxon>Thermoplasmatota</taxon>
        <taxon>Thermoplasmata</taxon>
        <taxon>Thermoplasmatales</taxon>
        <taxon>Ferroplasmaceae</taxon>
        <taxon>Ferroplasma</taxon>
    </lineage>
</organism>
<evidence type="ECO:0000259" key="1">
    <source>
        <dbReference type="PROSITE" id="PS51194"/>
    </source>
</evidence>
<dbReference type="SUPFAM" id="SSF52540">
    <property type="entry name" value="P-loop containing nucleoside triphosphate hydrolases"/>
    <property type="match status" value="1"/>
</dbReference>
<evidence type="ECO:0000313" key="3">
    <source>
        <dbReference type="Proteomes" id="UP000546917"/>
    </source>
</evidence>
<dbReference type="PROSITE" id="PS51194">
    <property type="entry name" value="HELICASE_CTER"/>
    <property type="match status" value="1"/>
</dbReference>
<dbReference type="Gene3D" id="3.40.50.300">
    <property type="entry name" value="P-loop containing nucleotide triphosphate hydrolases"/>
    <property type="match status" value="1"/>
</dbReference>
<dbReference type="EMBL" id="JABGBP010000422">
    <property type="protein sequence ID" value="NOL61060.1"/>
    <property type="molecule type" value="Genomic_DNA"/>
</dbReference>
<name>A0A7K4FPV8_9ARCH</name>
<feature type="non-terminal residue" evidence="2">
    <location>
        <position position="1"/>
    </location>
</feature>
<dbReference type="InterPro" id="IPR027417">
    <property type="entry name" value="P-loop_NTPase"/>
</dbReference>
<dbReference type="InterPro" id="IPR001650">
    <property type="entry name" value="Helicase_C-like"/>
</dbReference>
<evidence type="ECO:0000313" key="2">
    <source>
        <dbReference type="EMBL" id="NOL61060.1"/>
    </source>
</evidence>
<reference evidence="2 3" key="1">
    <citation type="submission" date="2020-05" db="EMBL/GenBank/DDBJ databases">
        <authorList>
            <person name="Zhang R."/>
        </authorList>
    </citation>
    <scope>NUCLEOTIDE SEQUENCE [LARGE SCALE GENOMIC DNA]</scope>
    <source>
        <strain evidence="2 3">DSM 28986</strain>
    </source>
</reference>
<dbReference type="Proteomes" id="UP000546917">
    <property type="component" value="Unassembled WGS sequence"/>
</dbReference>
<proteinExistence type="predicted"/>